<proteinExistence type="predicted"/>
<organism evidence="1">
    <name type="scientific">marine metagenome</name>
    <dbReference type="NCBI Taxonomy" id="408172"/>
    <lineage>
        <taxon>unclassified sequences</taxon>
        <taxon>metagenomes</taxon>
        <taxon>ecological metagenomes</taxon>
    </lineage>
</organism>
<evidence type="ECO:0000313" key="1">
    <source>
        <dbReference type="EMBL" id="SVB28787.1"/>
    </source>
</evidence>
<protein>
    <submittedName>
        <fullName evidence="1">Uncharacterized protein</fullName>
    </submittedName>
</protein>
<reference evidence="1" key="1">
    <citation type="submission" date="2018-05" db="EMBL/GenBank/DDBJ databases">
        <authorList>
            <person name="Lanie J.A."/>
            <person name="Ng W.-L."/>
            <person name="Kazmierczak K.M."/>
            <person name="Andrzejewski T.M."/>
            <person name="Davidsen T.M."/>
            <person name="Wayne K.J."/>
            <person name="Tettelin H."/>
            <person name="Glass J.I."/>
            <person name="Rusch D."/>
            <person name="Podicherti R."/>
            <person name="Tsui H.-C.T."/>
            <person name="Winkler M.E."/>
        </authorList>
    </citation>
    <scope>NUCLEOTIDE SEQUENCE</scope>
</reference>
<sequence>MVGPMLSSAAEDYLKEVYKLQDT</sequence>
<feature type="non-terminal residue" evidence="1">
    <location>
        <position position="23"/>
    </location>
</feature>
<gene>
    <name evidence="1" type="ORF">METZ01_LOCUS181641</name>
</gene>
<dbReference type="AlphaFoldDB" id="A0A382CU08"/>
<name>A0A382CU08_9ZZZZ</name>
<accession>A0A382CU08</accession>
<dbReference type="EMBL" id="UINC01035799">
    <property type="protein sequence ID" value="SVB28787.1"/>
    <property type="molecule type" value="Genomic_DNA"/>
</dbReference>